<organism evidence="8 9">
    <name type="scientific">Chelativorans salis</name>
    <dbReference type="NCBI Taxonomy" id="2978478"/>
    <lineage>
        <taxon>Bacteria</taxon>
        <taxon>Pseudomonadati</taxon>
        <taxon>Pseudomonadota</taxon>
        <taxon>Alphaproteobacteria</taxon>
        <taxon>Hyphomicrobiales</taxon>
        <taxon>Phyllobacteriaceae</taxon>
        <taxon>Chelativorans</taxon>
    </lineage>
</organism>
<reference evidence="8 9" key="1">
    <citation type="submission" date="2022-09" db="EMBL/GenBank/DDBJ databases">
        <title>Chelativorans salina sp. nov., a novel slightly halophilic bacterium isolated from a saline lake sediment enrichment.</title>
        <authorList>
            <person name="Gao L."/>
            <person name="Fang B.-Z."/>
            <person name="Li W.-J."/>
        </authorList>
    </citation>
    <scope>NUCLEOTIDE SEQUENCE [LARGE SCALE GENOMIC DNA]</scope>
    <source>
        <strain evidence="8 9">EGI FJ00035</strain>
    </source>
</reference>
<evidence type="ECO:0000256" key="3">
    <source>
        <dbReference type="ARBA" id="ARBA00022741"/>
    </source>
</evidence>
<protein>
    <submittedName>
        <fullName evidence="8">Carbohydrate kinase</fullName>
    </submittedName>
</protein>
<sequence>MILCCGEALIDMLPRQTTDGESAFAPHAGGSVFNSALALGRLGAPVSFFSGLSNDLFGARLQEALRESRVDLAYAKISSLPTTLAFVSLSEGQASYFFYDENSAGRMLTEADLPRLKDDVEALLFGGISLATEPCGATYETLMARERPARVTMLDPNIRPVFIKDAEVHKARMRRMMEMADIVKISEEDLAWFGEASSHEQAAHGLLQAGTKLVIVTSGAKGAVAFWDGGTVAMEAVRVSVVDTVGAGDAFNAGVLAALREAGCLNKESVAKLREDVVREALTFAARVAAVTVSRAGANPPWREEL</sequence>
<evidence type="ECO:0000256" key="1">
    <source>
        <dbReference type="ARBA" id="ARBA00010688"/>
    </source>
</evidence>
<comment type="caution">
    <text evidence="8">The sequence shown here is derived from an EMBL/GenBank/DDBJ whole genome shotgun (WGS) entry which is preliminary data.</text>
</comment>
<evidence type="ECO:0000256" key="5">
    <source>
        <dbReference type="ARBA" id="ARBA00022840"/>
    </source>
</evidence>
<dbReference type="EMBL" id="JAOCZP010000001">
    <property type="protein sequence ID" value="MCT7373521.1"/>
    <property type="molecule type" value="Genomic_DNA"/>
</dbReference>
<evidence type="ECO:0000313" key="9">
    <source>
        <dbReference type="Proteomes" id="UP001320831"/>
    </source>
</evidence>
<dbReference type="Proteomes" id="UP001320831">
    <property type="component" value="Unassembled WGS sequence"/>
</dbReference>
<proteinExistence type="inferred from homology"/>
<dbReference type="InterPro" id="IPR011611">
    <property type="entry name" value="PfkB_dom"/>
</dbReference>
<dbReference type="CDD" id="cd01167">
    <property type="entry name" value="bac_FRK"/>
    <property type="match status" value="1"/>
</dbReference>
<dbReference type="InterPro" id="IPR002139">
    <property type="entry name" value="Ribo/fructo_kinase"/>
</dbReference>
<dbReference type="PRINTS" id="PR00990">
    <property type="entry name" value="RIBOKINASE"/>
</dbReference>
<dbReference type="PANTHER" id="PTHR43085">
    <property type="entry name" value="HEXOKINASE FAMILY MEMBER"/>
    <property type="match status" value="1"/>
</dbReference>
<dbReference type="RefSeq" id="WP_260899840.1">
    <property type="nucleotide sequence ID" value="NZ_JAOCZP010000001.1"/>
</dbReference>
<keyword evidence="4 6" id="KW-0418">Kinase</keyword>
<dbReference type="Pfam" id="PF00294">
    <property type="entry name" value="PfkB"/>
    <property type="match status" value="1"/>
</dbReference>
<dbReference type="GO" id="GO:0016301">
    <property type="term" value="F:kinase activity"/>
    <property type="evidence" value="ECO:0007669"/>
    <property type="project" value="UniProtKB-KW"/>
</dbReference>
<evidence type="ECO:0000256" key="6">
    <source>
        <dbReference type="RuleBase" id="RU003704"/>
    </source>
</evidence>
<keyword evidence="9" id="KW-1185">Reference proteome</keyword>
<dbReference type="InterPro" id="IPR029056">
    <property type="entry name" value="Ribokinase-like"/>
</dbReference>
<evidence type="ECO:0000256" key="2">
    <source>
        <dbReference type="ARBA" id="ARBA00022679"/>
    </source>
</evidence>
<comment type="similarity">
    <text evidence="1 6">Belongs to the carbohydrate kinase PfkB family.</text>
</comment>
<dbReference type="PROSITE" id="PS00584">
    <property type="entry name" value="PFKB_KINASES_2"/>
    <property type="match status" value="1"/>
</dbReference>
<keyword evidence="5" id="KW-0067">ATP-binding</keyword>
<accession>A0ABT2LGC3</accession>
<dbReference type="Gene3D" id="3.40.1190.20">
    <property type="match status" value="1"/>
</dbReference>
<keyword evidence="3" id="KW-0547">Nucleotide-binding</keyword>
<dbReference type="InterPro" id="IPR002173">
    <property type="entry name" value="Carboh/pur_kinase_PfkB_CS"/>
</dbReference>
<feature type="domain" description="Carbohydrate kinase PfkB" evidence="7">
    <location>
        <begin position="2"/>
        <end position="302"/>
    </location>
</feature>
<dbReference type="PANTHER" id="PTHR43085:SF1">
    <property type="entry name" value="PSEUDOURIDINE KINASE-RELATED"/>
    <property type="match status" value="1"/>
</dbReference>
<evidence type="ECO:0000259" key="7">
    <source>
        <dbReference type="Pfam" id="PF00294"/>
    </source>
</evidence>
<dbReference type="SUPFAM" id="SSF53613">
    <property type="entry name" value="Ribokinase-like"/>
    <property type="match status" value="1"/>
</dbReference>
<evidence type="ECO:0000313" key="8">
    <source>
        <dbReference type="EMBL" id="MCT7373521.1"/>
    </source>
</evidence>
<dbReference type="InterPro" id="IPR050306">
    <property type="entry name" value="PfkB_Carbo_kinase"/>
</dbReference>
<keyword evidence="2 6" id="KW-0808">Transferase</keyword>
<gene>
    <name evidence="8" type="ORF">N5A92_00470</name>
</gene>
<name>A0ABT2LGC3_9HYPH</name>
<evidence type="ECO:0000256" key="4">
    <source>
        <dbReference type="ARBA" id="ARBA00022777"/>
    </source>
</evidence>